<feature type="compositionally biased region" description="Low complexity" evidence="1">
    <location>
        <begin position="432"/>
        <end position="449"/>
    </location>
</feature>
<dbReference type="EMBL" id="VLTL01000229">
    <property type="protein sequence ID" value="KAA0150534.1"/>
    <property type="molecule type" value="Genomic_DNA"/>
</dbReference>
<gene>
    <name evidence="2" type="ORF">FNF28_07238</name>
</gene>
<dbReference type="Gene3D" id="1.25.40.280">
    <property type="entry name" value="alix/aip1 like domains"/>
    <property type="match status" value="1"/>
</dbReference>
<feature type="region of interest" description="Disordered" evidence="1">
    <location>
        <begin position="423"/>
        <end position="495"/>
    </location>
</feature>
<sequence length="495" mass="50682">MESREHLIDVMRTCGAASGRMSAPAQCEAALEAACAHARAVAPLAADEAASSARGENAVVVCPVLVWAPALVSPAAARPRSADAPWKVASWAFDAMMTALLVAFLHRERAVCHVAAARALAKAPGPDRTASGRDGPAKPGDWSGLDSWLRARPMLAGVCQALGAASRALREAAGVFGYCSSVLGPLLEDAVAPRTHRGQRSVSLPPDAVPSVQAVLAKLSLAECAGIACHIADATGKPCASTARLWAGAAETFRSAQSQAESLSEAERRATNGSLLRRPWYMASWAGVRAALAQAVAASDEADAATESGLLCRAEALCRGIRVAASSACASGSDDDDSDSDDGGPAEADPELGRALAAVSEGVIAKAAKAVQEIRDTLHVAAMDDASIATVAPALLFKASDATEGAWGLVVASGQGWAASEEAQSRARSAAEPDATAAVAGGRAASPQAQLTEAREPAAKRSRDSPDSEADPPGKRMKDAEPEEVVVDLRHEKSN</sequence>
<feature type="region of interest" description="Disordered" evidence="1">
    <location>
        <begin position="329"/>
        <end position="349"/>
    </location>
</feature>
<proteinExistence type="predicted"/>
<evidence type="ECO:0000256" key="1">
    <source>
        <dbReference type="SAM" id="MobiDB-lite"/>
    </source>
</evidence>
<organism evidence="2 3">
    <name type="scientific">Cafeteria roenbergensis</name>
    <name type="common">Marine flagellate</name>
    <dbReference type="NCBI Taxonomy" id="33653"/>
    <lineage>
        <taxon>Eukaryota</taxon>
        <taxon>Sar</taxon>
        <taxon>Stramenopiles</taxon>
        <taxon>Bigyra</taxon>
        <taxon>Opalozoa</taxon>
        <taxon>Bicosoecida</taxon>
        <taxon>Cafeteriaceae</taxon>
        <taxon>Cafeteria</taxon>
    </lineage>
</organism>
<comment type="caution">
    <text evidence="2">The sequence shown here is derived from an EMBL/GenBank/DDBJ whole genome shotgun (WGS) entry which is preliminary data.</text>
</comment>
<dbReference type="Proteomes" id="UP000324907">
    <property type="component" value="Unassembled WGS sequence"/>
</dbReference>
<feature type="compositionally biased region" description="Basic and acidic residues" evidence="1">
    <location>
        <begin position="453"/>
        <end position="480"/>
    </location>
</feature>
<feature type="compositionally biased region" description="Acidic residues" evidence="1">
    <location>
        <begin position="333"/>
        <end position="349"/>
    </location>
</feature>
<name>A0A5A8CDA4_CAFRO</name>
<evidence type="ECO:0000313" key="2">
    <source>
        <dbReference type="EMBL" id="KAA0150534.1"/>
    </source>
</evidence>
<dbReference type="InterPro" id="IPR038499">
    <property type="entry name" value="BRO1_sf"/>
</dbReference>
<evidence type="ECO:0000313" key="3">
    <source>
        <dbReference type="Proteomes" id="UP000324907"/>
    </source>
</evidence>
<dbReference type="AlphaFoldDB" id="A0A5A8CDA4"/>
<reference evidence="2 3" key="1">
    <citation type="submission" date="2019-07" db="EMBL/GenBank/DDBJ databases">
        <title>Genomes of Cafeteria roenbergensis.</title>
        <authorList>
            <person name="Fischer M.G."/>
            <person name="Hackl T."/>
            <person name="Roman M."/>
        </authorList>
    </citation>
    <scope>NUCLEOTIDE SEQUENCE [LARGE SCALE GENOMIC DNA]</scope>
    <source>
        <strain evidence="2 3">RCC970-E3</strain>
    </source>
</reference>
<accession>A0A5A8CDA4</accession>
<evidence type="ECO:0008006" key="4">
    <source>
        <dbReference type="Google" id="ProtNLM"/>
    </source>
</evidence>
<protein>
    <recommendedName>
        <fullName evidence="4">BRO1 domain-containing protein</fullName>
    </recommendedName>
</protein>